<feature type="transmembrane region" description="Helical" evidence="6">
    <location>
        <begin position="211"/>
        <end position="228"/>
    </location>
</feature>
<proteinExistence type="predicted"/>
<name>A0A8C9ZEX0_SANLU</name>
<keyword evidence="5" id="KW-0393">Immunoglobulin domain</keyword>
<dbReference type="PANTHER" id="PTHR12080:SF48">
    <property type="entry name" value="IMMUNOGLOBULIN SUBTYPE DOMAIN-CONTAINING PROTEIN"/>
    <property type="match status" value="1"/>
</dbReference>
<sequence>MDDGTGRYQVVTNTSALRLFNLTATDLTNYTCLVMNQQQCVSSHTVGLSLRLEMIYHSVGETAVLPCTVTDSTDDQPPRWFKGLSHIDPGQQNQTVPSVDQNYPLVFSSLTLNHSGVYHCEASMRVKMYYLLVCPKFEGRIFSVRTNPSMSRVSWYINNGSLVISNVSLEDTGEYWCAVIDGNKCVSSSRTVLVYMEPFGIYSTFFKVRCSVLSVLLLMLCAAVVAVNHRTRRGEQLSAQRET</sequence>
<evidence type="ECO:0000256" key="5">
    <source>
        <dbReference type="ARBA" id="ARBA00023319"/>
    </source>
</evidence>
<feature type="domain" description="Ig-like" evidence="7">
    <location>
        <begin position="60"/>
        <end position="193"/>
    </location>
</feature>
<dbReference type="InterPro" id="IPR015631">
    <property type="entry name" value="CD2/SLAM_rcpt"/>
</dbReference>
<dbReference type="AlphaFoldDB" id="A0A8C9ZEX0"/>
<keyword evidence="6" id="KW-1133">Transmembrane helix</keyword>
<dbReference type="Pfam" id="PF07686">
    <property type="entry name" value="V-set"/>
    <property type="match status" value="1"/>
</dbReference>
<protein>
    <recommendedName>
        <fullName evidence="7">Ig-like domain-containing protein</fullName>
    </recommendedName>
</protein>
<evidence type="ECO:0000256" key="2">
    <source>
        <dbReference type="ARBA" id="ARBA00022729"/>
    </source>
</evidence>
<dbReference type="InterPro" id="IPR003599">
    <property type="entry name" value="Ig_sub"/>
</dbReference>
<evidence type="ECO:0000256" key="3">
    <source>
        <dbReference type="ARBA" id="ARBA00023136"/>
    </source>
</evidence>
<reference evidence="8" key="2">
    <citation type="submission" date="2025-09" db="UniProtKB">
        <authorList>
            <consortium name="Ensembl"/>
        </authorList>
    </citation>
    <scope>IDENTIFICATION</scope>
</reference>
<dbReference type="SMART" id="SM00409">
    <property type="entry name" value="IG"/>
    <property type="match status" value="2"/>
</dbReference>
<dbReference type="InterPro" id="IPR013151">
    <property type="entry name" value="Immunoglobulin_dom"/>
</dbReference>
<evidence type="ECO:0000256" key="4">
    <source>
        <dbReference type="ARBA" id="ARBA00023180"/>
    </source>
</evidence>
<dbReference type="InterPro" id="IPR036179">
    <property type="entry name" value="Ig-like_dom_sf"/>
</dbReference>
<dbReference type="PROSITE" id="PS50835">
    <property type="entry name" value="IG_LIKE"/>
    <property type="match status" value="1"/>
</dbReference>
<organism evidence="8 9">
    <name type="scientific">Sander lucioperca</name>
    <name type="common">Pike-perch</name>
    <name type="synonym">Perca lucioperca</name>
    <dbReference type="NCBI Taxonomy" id="283035"/>
    <lineage>
        <taxon>Eukaryota</taxon>
        <taxon>Metazoa</taxon>
        <taxon>Chordata</taxon>
        <taxon>Craniata</taxon>
        <taxon>Vertebrata</taxon>
        <taxon>Euteleostomi</taxon>
        <taxon>Actinopterygii</taxon>
        <taxon>Neopterygii</taxon>
        <taxon>Teleostei</taxon>
        <taxon>Neoteleostei</taxon>
        <taxon>Acanthomorphata</taxon>
        <taxon>Eupercaria</taxon>
        <taxon>Perciformes</taxon>
        <taxon>Percoidei</taxon>
        <taxon>Percidae</taxon>
        <taxon>Luciopercinae</taxon>
        <taxon>Sander</taxon>
    </lineage>
</organism>
<dbReference type="Proteomes" id="UP000694568">
    <property type="component" value="Unplaced"/>
</dbReference>
<dbReference type="GO" id="GO:0016020">
    <property type="term" value="C:membrane"/>
    <property type="evidence" value="ECO:0007669"/>
    <property type="project" value="UniProtKB-SubCell"/>
</dbReference>
<dbReference type="SUPFAM" id="SSF48726">
    <property type="entry name" value="Immunoglobulin"/>
    <property type="match status" value="2"/>
</dbReference>
<keyword evidence="2" id="KW-0732">Signal</keyword>
<evidence type="ECO:0000313" key="9">
    <source>
        <dbReference type="Proteomes" id="UP000694568"/>
    </source>
</evidence>
<dbReference type="Gene3D" id="2.60.40.10">
    <property type="entry name" value="Immunoglobulins"/>
    <property type="match status" value="2"/>
</dbReference>
<reference evidence="8" key="1">
    <citation type="submission" date="2025-08" db="UniProtKB">
        <authorList>
            <consortium name="Ensembl"/>
        </authorList>
    </citation>
    <scope>IDENTIFICATION</scope>
</reference>
<evidence type="ECO:0000256" key="1">
    <source>
        <dbReference type="ARBA" id="ARBA00004370"/>
    </source>
</evidence>
<dbReference type="InterPro" id="IPR013783">
    <property type="entry name" value="Ig-like_fold"/>
</dbReference>
<dbReference type="CDD" id="cd00096">
    <property type="entry name" value="Ig"/>
    <property type="match status" value="1"/>
</dbReference>
<dbReference type="InterPro" id="IPR013106">
    <property type="entry name" value="Ig_V-set"/>
</dbReference>
<evidence type="ECO:0000256" key="6">
    <source>
        <dbReference type="SAM" id="Phobius"/>
    </source>
</evidence>
<keyword evidence="3 6" id="KW-0472">Membrane</keyword>
<dbReference type="Pfam" id="PF00047">
    <property type="entry name" value="ig"/>
    <property type="match status" value="1"/>
</dbReference>
<keyword evidence="4" id="KW-0325">Glycoprotein</keyword>
<dbReference type="GeneTree" id="ENSGT00990000204560"/>
<evidence type="ECO:0000259" key="7">
    <source>
        <dbReference type="PROSITE" id="PS50835"/>
    </source>
</evidence>
<dbReference type="PANTHER" id="PTHR12080">
    <property type="entry name" value="SIGNALING LYMPHOCYTIC ACTIVATION MOLECULE"/>
    <property type="match status" value="1"/>
</dbReference>
<keyword evidence="9" id="KW-1185">Reference proteome</keyword>
<comment type="subcellular location">
    <subcellularLocation>
        <location evidence="1">Membrane</location>
    </subcellularLocation>
</comment>
<keyword evidence="6" id="KW-0812">Transmembrane</keyword>
<dbReference type="Ensembl" id="ENSSLUT00000040491.1">
    <property type="protein sequence ID" value="ENSSLUP00000039207.1"/>
    <property type="gene ID" value="ENSSLUG00000017567.1"/>
</dbReference>
<evidence type="ECO:0000313" key="8">
    <source>
        <dbReference type="Ensembl" id="ENSSLUP00000039207.1"/>
    </source>
</evidence>
<dbReference type="InterPro" id="IPR007110">
    <property type="entry name" value="Ig-like_dom"/>
</dbReference>
<accession>A0A8C9ZEX0</accession>